<sequence length="371" mass="43081">MIITDYTEETQTYWRTESGNTAILPSVNNFKIIQDDNNKAILHLTWDALDIPNFSHYQIRCSKEWKLNEIDKHSKVIDNIKTTSIDFYLTDYRNGIADVTFWIAAYDLEKNRSQTPTMMKGIFKLSPDPVNNLKVEQDIEIKDKINISWNYDNVNNNSLERFLITIKEEDCPVENTYVSKEDRSYNMYYANHNGLLEVTVAPQNKDGAILQKPIKNFYMINLNPEPVKSLNVEKDEYGLVHITYEDPIENHISDNEFDFEIIITKEDNIVHNLKATKNNDNQNLKDAFLNNDNTSLDSVVLLNEKSNHQGTVIYQEVQKALEKVIALPEDGVYRIDVIAHKHGWYVNKNGVKKTYNYTSDKSSILFTYSVK</sequence>
<accession>A0A378NU38</accession>
<reference evidence="1 2" key="1">
    <citation type="submission" date="2018-06" db="EMBL/GenBank/DDBJ databases">
        <authorList>
            <consortium name="Pathogen Informatics"/>
            <person name="Doyle S."/>
        </authorList>
    </citation>
    <scope>NUCLEOTIDE SEQUENCE [LARGE SCALE GENOMIC DNA]</scope>
    <source>
        <strain evidence="1 2">NCTC10571</strain>
    </source>
</reference>
<protein>
    <submittedName>
        <fullName evidence="1">Uncharacterized protein</fullName>
    </submittedName>
</protein>
<gene>
    <name evidence="1" type="ORF">NCTC10571_01335</name>
</gene>
<proteinExistence type="predicted"/>
<dbReference type="EMBL" id="UGPP01000001">
    <property type="protein sequence ID" value="STY71179.1"/>
    <property type="molecule type" value="Genomic_DNA"/>
</dbReference>
<evidence type="ECO:0000313" key="1">
    <source>
        <dbReference type="EMBL" id="STY71179.1"/>
    </source>
</evidence>
<dbReference type="Proteomes" id="UP000255234">
    <property type="component" value="Unassembled WGS sequence"/>
</dbReference>
<organism evidence="1 2">
    <name type="scientific">Megamonas hypermegale</name>
    <dbReference type="NCBI Taxonomy" id="158847"/>
    <lineage>
        <taxon>Bacteria</taxon>
        <taxon>Bacillati</taxon>
        <taxon>Bacillota</taxon>
        <taxon>Negativicutes</taxon>
        <taxon>Selenomonadales</taxon>
        <taxon>Selenomonadaceae</taxon>
        <taxon>Megamonas</taxon>
    </lineage>
</organism>
<dbReference type="RefSeq" id="WP_115151547.1">
    <property type="nucleotide sequence ID" value="NZ_UGPP01000001.1"/>
</dbReference>
<name>A0A378NU38_9FIRM</name>
<evidence type="ECO:0000313" key="2">
    <source>
        <dbReference type="Proteomes" id="UP000255234"/>
    </source>
</evidence>
<dbReference type="AlphaFoldDB" id="A0A378NU38"/>